<dbReference type="SUPFAM" id="SSF55073">
    <property type="entry name" value="Nucleotide cyclase"/>
    <property type="match status" value="1"/>
</dbReference>
<feature type="domain" description="HAMP" evidence="9">
    <location>
        <begin position="233"/>
        <end position="285"/>
    </location>
</feature>
<dbReference type="GO" id="GO:0035556">
    <property type="term" value="P:intracellular signal transduction"/>
    <property type="evidence" value="ECO:0007669"/>
    <property type="project" value="InterPro"/>
</dbReference>
<evidence type="ECO:0000256" key="2">
    <source>
        <dbReference type="ARBA" id="ARBA00005381"/>
    </source>
</evidence>
<dbReference type="Gene3D" id="6.10.340.10">
    <property type="match status" value="1"/>
</dbReference>
<comment type="similarity">
    <text evidence="2">Belongs to the adenylyl cyclase class-3 family.</text>
</comment>
<dbReference type="RefSeq" id="WP_090357607.1">
    <property type="nucleotide sequence ID" value="NZ_FMUB01000005.1"/>
</dbReference>
<evidence type="ECO:0000256" key="7">
    <source>
        <dbReference type="SAM" id="Phobius"/>
    </source>
</evidence>
<keyword evidence="5 7" id="KW-1133">Transmembrane helix</keyword>
<evidence type="ECO:0000313" key="10">
    <source>
        <dbReference type="EMBL" id="SCX19555.1"/>
    </source>
</evidence>
<evidence type="ECO:0000259" key="8">
    <source>
        <dbReference type="PROSITE" id="PS50125"/>
    </source>
</evidence>
<dbReference type="PROSITE" id="PS50125">
    <property type="entry name" value="GUANYLATE_CYCLASE_2"/>
    <property type="match status" value="1"/>
</dbReference>
<dbReference type="GO" id="GO:0006171">
    <property type="term" value="P:cAMP biosynthetic process"/>
    <property type="evidence" value="ECO:0007669"/>
    <property type="project" value="TreeGrafter"/>
</dbReference>
<comment type="subcellular location">
    <subcellularLocation>
        <location evidence="1">Cell membrane</location>
        <topology evidence="1">Multi-pass membrane protein</topology>
    </subcellularLocation>
</comment>
<evidence type="ECO:0000256" key="6">
    <source>
        <dbReference type="ARBA" id="ARBA00023136"/>
    </source>
</evidence>
<dbReference type="SMART" id="SM00304">
    <property type="entry name" value="HAMP"/>
    <property type="match status" value="1"/>
</dbReference>
<dbReference type="GO" id="GO:0004016">
    <property type="term" value="F:adenylate cyclase activity"/>
    <property type="evidence" value="ECO:0007669"/>
    <property type="project" value="UniProtKB-ARBA"/>
</dbReference>
<proteinExistence type="inferred from homology"/>
<evidence type="ECO:0000259" key="9">
    <source>
        <dbReference type="PROSITE" id="PS50885"/>
    </source>
</evidence>
<dbReference type="PANTHER" id="PTHR43081">
    <property type="entry name" value="ADENYLATE CYCLASE, TERMINAL-DIFFERENTIATION SPECIFIC-RELATED"/>
    <property type="match status" value="1"/>
</dbReference>
<dbReference type="Pfam" id="PF00672">
    <property type="entry name" value="HAMP"/>
    <property type="match status" value="1"/>
</dbReference>
<sequence length="500" mass="53021">MSLNRGVRFVSGLVFAHLLTSAEVVIVLLSLGHQSSGDAQSLVPKANLMPLLAVVVLGTVLAAAGGYRIIAPPLRWFDADLDPDPDQRRAAINIIRNQSVLLMSIWLLSGAVFVIANGVTGWLPILLIEVSVLFGGISTASSSLLFTQRVTRPVVAAATRDFESRATAPGVQARLVLMWTLSTALPSATIAIMVVCRANGWLIPDTASVDVPVVLLSMVSVFLGLRTLMLVSLSISDPLREIIDAMAEVEQGHIGTQVAVYEQSEIGRLQRGFNRMVTGLQERDRLRDLFGRHVGPDVARLAVEMTGRTGAMGNDGLSGDVREVAVLFVDVTGSTALAMTRTPAEVAAVFNDFFRIVVAAVDAHDGLINKFQGDAALAVFGAPIASALAATSALAAASTLAAALGRQELDYGIGVSAGPAFAGNIGAENRYEYTVIGDPVNEAARLADAAKTTPGRIACSGAAVDRADDAERRNWCAHHEEVLRGRSEPTKVFVPRWRDE</sequence>
<dbReference type="GO" id="GO:0005886">
    <property type="term" value="C:plasma membrane"/>
    <property type="evidence" value="ECO:0007669"/>
    <property type="project" value="UniProtKB-SubCell"/>
</dbReference>
<dbReference type="EMBL" id="FMUB01000005">
    <property type="protein sequence ID" value="SCX19555.1"/>
    <property type="molecule type" value="Genomic_DNA"/>
</dbReference>
<dbReference type="CDD" id="cd07302">
    <property type="entry name" value="CHD"/>
    <property type="match status" value="1"/>
</dbReference>
<dbReference type="InterPro" id="IPR001054">
    <property type="entry name" value="A/G_cyclase"/>
</dbReference>
<protein>
    <submittedName>
        <fullName evidence="10">Adenylate cyclase, class 3</fullName>
    </submittedName>
</protein>
<dbReference type="Gene3D" id="3.30.70.1230">
    <property type="entry name" value="Nucleotide cyclase"/>
    <property type="match status" value="1"/>
</dbReference>
<feature type="transmembrane region" description="Helical" evidence="7">
    <location>
        <begin position="51"/>
        <end position="70"/>
    </location>
</feature>
<evidence type="ECO:0000256" key="4">
    <source>
        <dbReference type="ARBA" id="ARBA00022692"/>
    </source>
</evidence>
<keyword evidence="6 7" id="KW-0472">Membrane</keyword>
<evidence type="ECO:0000313" key="11">
    <source>
        <dbReference type="Proteomes" id="UP000199707"/>
    </source>
</evidence>
<evidence type="ECO:0000256" key="1">
    <source>
        <dbReference type="ARBA" id="ARBA00004651"/>
    </source>
</evidence>
<keyword evidence="3" id="KW-1003">Cell membrane</keyword>
<dbReference type="CDD" id="cd06225">
    <property type="entry name" value="HAMP"/>
    <property type="match status" value="1"/>
</dbReference>
<reference evidence="11" key="1">
    <citation type="submission" date="2016-10" db="EMBL/GenBank/DDBJ databases">
        <authorList>
            <person name="Varghese N."/>
            <person name="Submissions S."/>
        </authorList>
    </citation>
    <scope>NUCLEOTIDE SEQUENCE [LARGE SCALE GENOMIC DNA]</scope>
    <source>
        <strain evidence="11">UNC267MFSha1.1M11</strain>
    </source>
</reference>
<dbReference type="PANTHER" id="PTHR43081:SF17">
    <property type="entry name" value="BLL5647 PROTEIN"/>
    <property type="match status" value="1"/>
</dbReference>
<dbReference type="PROSITE" id="PS50885">
    <property type="entry name" value="HAMP"/>
    <property type="match status" value="1"/>
</dbReference>
<dbReference type="SUPFAM" id="SSF158472">
    <property type="entry name" value="HAMP domain-like"/>
    <property type="match status" value="1"/>
</dbReference>
<dbReference type="AlphaFoldDB" id="A0A1G4WC27"/>
<dbReference type="Proteomes" id="UP000199707">
    <property type="component" value="Unassembled WGS sequence"/>
</dbReference>
<keyword evidence="4 7" id="KW-0812">Transmembrane</keyword>
<evidence type="ECO:0000256" key="5">
    <source>
        <dbReference type="ARBA" id="ARBA00022989"/>
    </source>
</evidence>
<feature type="transmembrane region" description="Helical" evidence="7">
    <location>
        <begin position="12"/>
        <end position="31"/>
    </location>
</feature>
<feature type="transmembrane region" description="Helical" evidence="7">
    <location>
        <begin position="175"/>
        <end position="195"/>
    </location>
</feature>
<organism evidence="10 11">
    <name type="scientific">Mycolicibacterium fluoranthenivorans</name>
    <dbReference type="NCBI Taxonomy" id="258505"/>
    <lineage>
        <taxon>Bacteria</taxon>
        <taxon>Bacillati</taxon>
        <taxon>Actinomycetota</taxon>
        <taxon>Actinomycetes</taxon>
        <taxon>Mycobacteriales</taxon>
        <taxon>Mycobacteriaceae</taxon>
        <taxon>Mycolicibacterium</taxon>
    </lineage>
</organism>
<name>A0A1G4WC27_9MYCO</name>
<gene>
    <name evidence="10" type="ORF">SAMN02799620_02709</name>
</gene>
<accession>A0A1G4WC27</accession>
<evidence type="ECO:0000256" key="3">
    <source>
        <dbReference type="ARBA" id="ARBA00022475"/>
    </source>
</evidence>
<dbReference type="STRING" id="1502745.SAMN02799620_02709"/>
<dbReference type="InterPro" id="IPR003660">
    <property type="entry name" value="HAMP_dom"/>
</dbReference>
<feature type="transmembrane region" description="Helical" evidence="7">
    <location>
        <begin position="99"/>
        <end position="116"/>
    </location>
</feature>
<feature type="domain" description="Guanylate cyclase" evidence="8">
    <location>
        <begin position="325"/>
        <end position="447"/>
    </location>
</feature>
<feature type="transmembrane region" description="Helical" evidence="7">
    <location>
        <begin position="215"/>
        <end position="236"/>
    </location>
</feature>
<dbReference type="InterPro" id="IPR029787">
    <property type="entry name" value="Nucleotide_cyclase"/>
</dbReference>
<dbReference type="Pfam" id="PF00211">
    <property type="entry name" value="Guanylate_cyc"/>
    <property type="match status" value="1"/>
</dbReference>
<dbReference type="SMART" id="SM00044">
    <property type="entry name" value="CYCc"/>
    <property type="match status" value="1"/>
</dbReference>
<feature type="transmembrane region" description="Helical" evidence="7">
    <location>
        <begin position="122"/>
        <end position="146"/>
    </location>
</feature>
<dbReference type="InterPro" id="IPR050697">
    <property type="entry name" value="Adenylyl/Guanylyl_Cyclase_3/4"/>
</dbReference>